<accession>A0A437QPL3</accession>
<name>A0A437QPL3_9PROT</name>
<evidence type="ECO:0000313" key="3">
    <source>
        <dbReference type="Proteomes" id="UP000287447"/>
    </source>
</evidence>
<proteinExistence type="predicted"/>
<organism evidence="2 3">
    <name type="scientific">Hwanghaeella grinnelliae</name>
    <dbReference type="NCBI Taxonomy" id="2500179"/>
    <lineage>
        <taxon>Bacteria</taxon>
        <taxon>Pseudomonadati</taxon>
        <taxon>Pseudomonadota</taxon>
        <taxon>Alphaproteobacteria</taxon>
        <taxon>Rhodospirillales</taxon>
        <taxon>Rhodospirillaceae</taxon>
        <taxon>Hwanghaeella</taxon>
    </lineage>
</organism>
<feature type="region of interest" description="Disordered" evidence="1">
    <location>
        <begin position="1"/>
        <end position="21"/>
    </location>
</feature>
<sequence length="77" mass="8516">MSEFTKYPLSEQIIPDTATTPDPSIDEIEFYVQRGKSLHSKAIREVLFAGFCSVGKAADRAVATVGQAFRKERHSPS</sequence>
<reference evidence="3" key="1">
    <citation type="submission" date="2019-01" db="EMBL/GenBank/DDBJ databases">
        <title>Gri0909 isolated from a small marine red alga.</title>
        <authorList>
            <person name="Kim J."/>
            <person name="Jeong S.E."/>
            <person name="Jeon C.O."/>
        </authorList>
    </citation>
    <scope>NUCLEOTIDE SEQUENCE [LARGE SCALE GENOMIC DNA]</scope>
    <source>
        <strain evidence="3">Gri0909</strain>
    </source>
</reference>
<keyword evidence="3" id="KW-1185">Reference proteome</keyword>
<comment type="caution">
    <text evidence="2">The sequence shown here is derived from an EMBL/GenBank/DDBJ whole genome shotgun (WGS) entry which is preliminary data.</text>
</comment>
<protein>
    <submittedName>
        <fullName evidence="2">Uncharacterized protein</fullName>
    </submittedName>
</protein>
<evidence type="ECO:0000313" key="2">
    <source>
        <dbReference type="EMBL" id="RVU36452.1"/>
    </source>
</evidence>
<dbReference type="AlphaFoldDB" id="A0A437QPL3"/>
<evidence type="ECO:0000256" key="1">
    <source>
        <dbReference type="SAM" id="MobiDB-lite"/>
    </source>
</evidence>
<dbReference type="Proteomes" id="UP000287447">
    <property type="component" value="Unassembled WGS sequence"/>
</dbReference>
<dbReference type="RefSeq" id="WP_127765928.1">
    <property type="nucleotide sequence ID" value="NZ_SADE01000002.1"/>
</dbReference>
<gene>
    <name evidence="2" type="ORF">EOI86_14720</name>
</gene>
<dbReference type="EMBL" id="SADE01000002">
    <property type="protein sequence ID" value="RVU36452.1"/>
    <property type="molecule type" value="Genomic_DNA"/>
</dbReference>